<keyword evidence="12" id="KW-0702">S-nitrosylation</keyword>
<dbReference type="FunFam" id="2.60.120.920:FF:000003">
    <property type="entry name" value="ryanodine receptor isoform X2"/>
    <property type="match status" value="1"/>
</dbReference>
<evidence type="ECO:0000256" key="17">
    <source>
        <dbReference type="ARBA" id="ARBA00022989"/>
    </source>
</evidence>
<keyword evidence="16" id="KW-0703">Sarcoplasmic reticulum</keyword>
<dbReference type="InterPro" id="IPR003877">
    <property type="entry name" value="SPRY_dom"/>
</dbReference>
<feature type="compositionally biased region" description="Acidic residues" evidence="30">
    <location>
        <begin position="4467"/>
        <end position="4486"/>
    </location>
</feature>
<dbReference type="GO" id="GO:0030018">
    <property type="term" value="C:Z disc"/>
    <property type="evidence" value="ECO:0007669"/>
    <property type="project" value="TreeGrafter"/>
</dbReference>
<feature type="coiled-coil region" evidence="29">
    <location>
        <begin position="3696"/>
        <end position="3723"/>
    </location>
</feature>
<feature type="region of interest" description="Disordered" evidence="30">
    <location>
        <begin position="4307"/>
        <end position="4345"/>
    </location>
</feature>
<keyword evidence="13" id="KW-0106">Calcium</keyword>
<feature type="domain" description="MIR" evidence="33">
    <location>
        <begin position="166"/>
        <end position="211"/>
    </location>
</feature>
<dbReference type="SMART" id="SM00449">
    <property type="entry name" value="SPRY"/>
    <property type="match status" value="3"/>
</dbReference>
<feature type="region of interest" description="Disordered" evidence="30">
    <location>
        <begin position="4438"/>
        <end position="4588"/>
    </location>
</feature>
<dbReference type="GO" id="GO:0034704">
    <property type="term" value="C:calcium channel complex"/>
    <property type="evidence" value="ECO:0007669"/>
    <property type="project" value="TreeGrafter"/>
</dbReference>
<dbReference type="InterPro" id="IPR015925">
    <property type="entry name" value="Ryanodine_IP3_receptor"/>
</dbReference>
<keyword evidence="4" id="KW-0217">Developmental protein</keyword>
<keyword evidence="7" id="KW-0107">Calcium channel</keyword>
<dbReference type="FunFam" id="1.25.10.30:FF:000002">
    <property type="entry name" value="ryanodine receptor isoform X2"/>
    <property type="match status" value="1"/>
</dbReference>
<dbReference type="InterPro" id="IPR013662">
    <property type="entry name" value="RIH_assoc-dom"/>
</dbReference>
<feature type="transmembrane region" description="Helical" evidence="31">
    <location>
        <begin position="4384"/>
        <end position="4403"/>
    </location>
</feature>
<keyword evidence="29" id="KW-0175">Coiled coil</keyword>
<evidence type="ECO:0000256" key="19">
    <source>
        <dbReference type="ARBA" id="ARBA00023136"/>
    </source>
</evidence>
<feature type="transmembrane region" description="Helical" evidence="31">
    <location>
        <begin position="4716"/>
        <end position="4738"/>
    </location>
</feature>
<evidence type="ECO:0000256" key="10">
    <source>
        <dbReference type="ARBA" id="ARBA00022737"/>
    </source>
</evidence>
<comment type="function">
    <text evidence="27">Cytosolic calcium-activated calcium channel that mediates the release of Ca(2+) from the sarcoplasmic reticulum into the cytosol and thereby plays a key role in triggering muscle contraction following depolarization of T-tubules. Repeated very high-level exercise increases the open probability of the channel and leads to Ca(2+) leaking into the cytoplasm. Can also mediate the release of Ca(2+) from intracellular stores in neurons, and may thereby promote prolonged Ca(2+) signaling in the brain. Required for normal embryonic development of muscle fibers and skeletal muscle. Required for normal heart morphogenesis, skin development and ossification during embryogenesis.</text>
</comment>
<dbReference type="GO" id="GO:0033017">
    <property type="term" value="C:sarcoplasmic reticulum membrane"/>
    <property type="evidence" value="ECO:0007669"/>
    <property type="project" value="UniProtKB-SubCell"/>
</dbReference>
<dbReference type="CDD" id="cd12879">
    <property type="entry name" value="SPRY3_RyR"/>
    <property type="match status" value="1"/>
</dbReference>
<dbReference type="InterPro" id="IPR003032">
    <property type="entry name" value="Ryanodine_rcpt"/>
</dbReference>
<evidence type="ECO:0000256" key="2">
    <source>
        <dbReference type="ARBA" id="ARBA00014291"/>
    </source>
</evidence>
<evidence type="ECO:0000256" key="21">
    <source>
        <dbReference type="ARBA" id="ARBA00023286"/>
    </source>
</evidence>
<feature type="compositionally biased region" description="Basic and acidic residues" evidence="30">
    <location>
        <begin position="4534"/>
        <end position="4561"/>
    </location>
</feature>
<dbReference type="FunFam" id="1.10.490.160:FF:000001">
    <property type="entry name" value="Ryanodine receptor 2 (Cardiac)"/>
    <property type="match status" value="1"/>
</dbReference>
<evidence type="ECO:0000256" key="28">
    <source>
        <dbReference type="ARBA" id="ARBA00046784"/>
    </source>
</evidence>
<evidence type="ECO:0000256" key="18">
    <source>
        <dbReference type="ARBA" id="ARBA00023065"/>
    </source>
</evidence>
<dbReference type="GO" id="GO:0006874">
    <property type="term" value="P:intracellular calcium ion homeostasis"/>
    <property type="evidence" value="ECO:0007669"/>
    <property type="project" value="InterPro"/>
</dbReference>
<dbReference type="Pfam" id="PF02026">
    <property type="entry name" value="RyR"/>
    <property type="match status" value="4"/>
</dbReference>
<dbReference type="PROSITE" id="PS50188">
    <property type="entry name" value="B302_SPRY"/>
    <property type="match status" value="3"/>
</dbReference>
<keyword evidence="19 31" id="KW-0472">Membrane</keyword>
<dbReference type="CDD" id="cd12878">
    <property type="entry name" value="SPRY2_RyR"/>
    <property type="match status" value="1"/>
</dbReference>
<dbReference type="FunFam" id="1.10.287.70:FF:000017">
    <property type="entry name" value="ryanodine receptor isoform X2"/>
    <property type="match status" value="1"/>
</dbReference>
<keyword evidence="22" id="KW-0407">Ion channel</keyword>
<comment type="subunit">
    <text evidence="28">Homotetramer. Can also form heterotetramers with RYR2. Identified in a complex composed of RYR1, PDE4D, PKA, FKBP1A and protein phosphatase 1 (PP1). Repeated very high-level exercise decreases interaction with PDE4D and protein phosphatase 1 (PP1). Interacts with CALM; CALM with bound calcium inhibits the RYR1 channel activity. Interacts with S100A1. Interacts with FKBP1A; this stabilizes the closed conformation of the channel. Interacts with CACNA1S; interaction with CACNA1S is important for activation of the RYR1 channel. Interacts with CACNB1. Interacts with TRDN and ASPH; these interactions stimulate RYR1 channel activity. Interacts with SELENON. Interacts with scorpion calcins (AC P0DPT1; AC P0DM30; AC A0A1L4BJ42; AC P59868; AC P60254; AC B8QG00; AC L0GBR1; AC P60252; AC P60253).</text>
</comment>
<evidence type="ECO:0000256" key="11">
    <source>
        <dbReference type="ARBA" id="ARBA00022741"/>
    </source>
</evidence>
<dbReference type="InterPro" id="IPR016093">
    <property type="entry name" value="MIR_motif"/>
</dbReference>
<keyword evidence="21" id="KW-1071">Ligand-gated ion channel</keyword>
<dbReference type="FunFam" id="2.80.10.50:FF:000006">
    <property type="entry name" value="Ryanodine receptor 2 (Cardiac)"/>
    <property type="match status" value="1"/>
</dbReference>
<dbReference type="RefSeq" id="XP_042631021.1">
    <property type="nucleotide sequence ID" value="XM_042775087.1"/>
</dbReference>
<feature type="domain" description="B30.2/SPRY" evidence="32">
    <location>
        <begin position="1351"/>
        <end position="1563"/>
    </location>
</feature>
<dbReference type="Pfam" id="PF08709">
    <property type="entry name" value="Ins145_P3_rec"/>
    <property type="match status" value="1"/>
</dbReference>
<dbReference type="Pfam" id="PF08454">
    <property type="entry name" value="RIH_assoc"/>
    <property type="match status" value="1"/>
</dbReference>
<evidence type="ECO:0000256" key="27">
    <source>
        <dbReference type="ARBA" id="ARBA00045680"/>
    </source>
</evidence>
<dbReference type="RefSeq" id="XP_042631022.1">
    <property type="nucleotide sequence ID" value="XM_042775088.1"/>
</dbReference>
<evidence type="ECO:0000256" key="22">
    <source>
        <dbReference type="ARBA" id="ARBA00023303"/>
    </source>
</evidence>
<evidence type="ECO:0000256" key="26">
    <source>
        <dbReference type="ARBA" id="ARBA00033030"/>
    </source>
</evidence>
<evidence type="ECO:0000313" key="35">
    <source>
        <dbReference type="RefSeq" id="XP_042631022.1"/>
    </source>
</evidence>
<keyword evidence="15" id="KW-0112">Calmodulin-binding</keyword>
<feature type="compositionally biased region" description="Acidic residues" evidence="30">
    <location>
        <begin position="4307"/>
        <end position="4323"/>
    </location>
</feature>
<keyword evidence="11" id="KW-0547">Nucleotide-binding</keyword>
<dbReference type="GO" id="GO:0005790">
    <property type="term" value="C:smooth endoplasmic reticulum"/>
    <property type="evidence" value="ECO:0007669"/>
    <property type="project" value="TreeGrafter"/>
</dbReference>
<feature type="domain" description="B30.2/SPRY" evidence="32">
    <location>
        <begin position="1021"/>
        <end position="1217"/>
    </location>
</feature>
<keyword evidence="14" id="KW-0067">ATP-binding</keyword>
<keyword evidence="17 31" id="KW-1133">Transmembrane helix</keyword>
<keyword evidence="9" id="KW-0479">Metal-binding</keyword>
<proteinExistence type="predicted"/>
<dbReference type="InterPro" id="IPR005821">
    <property type="entry name" value="Ion_trans_dom"/>
</dbReference>
<dbReference type="GO" id="GO:0006941">
    <property type="term" value="P:striated muscle contraction"/>
    <property type="evidence" value="ECO:0007669"/>
    <property type="project" value="TreeGrafter"/>
</dbReference>
<evidence type="ECO:0000256" key="5">
    <source>
        <dbReference type="ARBA" id="ARBA00022553"/>
    </source>
</evidence>
<dbReference type="GO" id="GO:0042383">
    <property type="term" value="C:sarcolemma"/>
    <property type="evidence" value="ECO:0007669"/>
    <property type="project" value="TreeGrafter"/>
</dbReference>
<dbReference type="InterPro" id="IPR014821">
    <property type="entry name" value="Ins145_P3_rcpt"/>
</dbReference>
<dbReference type="FunFam" id="2.60.120.920:FF:000002">
    <property type="entry name" value="ryanodine receptor isoform X2"/>
    <property type="match status" value="1"/>
</dbReference>
<dbReference type="Pfam" id="PF06459">
    <property type="entry name" value="RR_TM4-6"/>
    <property type="match status" value="1"/>
</dbReference>
<name>A0A9Q9Z2V9_CYPCA</name>
<organism evidence="35">
    <name type="scientific">Cyprinus carpio</name>
    <name type="common">Common carp</name>
    <dbReference type="NCBI Taxonomy" id="7962"/>
    <lineage>
        <taxon>Eukaryota</taxon>
        <taxon>Metazoa</taxon>
        <taxon>Chordata</taxon>
        <taxon>Craniata</taxon>
        <taxon>Vertebrata</taxon>
        <taxon>Euteleostomi</taxon>
        <taxon>Actinopterygii</taxon>
        <taxon>Neopterygii</taxon>
        <taxon>Teleostei</taxon>
        <taxon>Ostariophysi</taxon>
        <taxon>Cypriniformes</taxon>
        <taxon>Cyprinidae</taxon>
        <taxon>Cyprininae</taxon>
        <taxon>Cyprinus</taxon>
    </lineage>
</organism>
<dbReference type="PANTHER" id="PTHR46399:SF10">
    <property type="entry name" value="RYANODINE RECEPTOR 1"/>
    <property type="match status" value="1"/>
</dbReference>
<keyword evidence="10" id="KW-0677">Repeat</keyword>
<feature type="region of interest" description="Disordered" evidence="30">
    <location>
        <begin position="1856"/>
        <end position="1960"/>
    </location>
</feature>
<feature type="compositionally biased region" description="Acidic residues" evidence="30">
    <location>
        <begin position="1913"/>
        <end position="1957"/>
    </location>
</feature>
<comment type="subcellular location">
    <subcellularLocation>
        <location evidence="1">Sarcoplasmic reticulum membrane</location>
        <topology evidence="1">Multi-pass membrane protein</topology>
    </subcellularLocation>
</comment>
<evidence type="ECO:0000256" key="29">
    <source>
        <dbReference type="SAM" id="Coils"/>
    </source>
</evidence>
<dbReference type="GO" id="GO:0005516">
    <property type="term" value="F:calmodulin binding"/>
    <property type="evidence" value="ECO:0007669"/>
    <property type="project" value="UniProtKB-KW"/>
</dbReference>
<dbReference type="Pfam" id="PF00622">
    <property type="entry name" value="SPRY"/>
    <property type="match status" value="3"/>
</dbReference>
<dbReference type="InterPro" id="IPR035762">
    <property type="entry name" value="SPRY3_RyR"/>
</dbReference>
<feature type="compositionally biased region" description="Basic and acidic residues" evidence="30">
    <location>
        <begin position="1868"/>
        <end position="1883"/>
    </location>
</feature>
<dbReference type="InterPro" id="IPR001870">
    <property type="entry name" value="B30.2/SPRY"/>
</dbReference>
<protein>
    <recommendedName>
        <fullName evidence="2">Ryanodine receptor 1</fullName>
    </recommendedName>
    <alternativeName>
        <fullName evidence="25">Skeletal muscle calcium release channel</fullName>
    </alternativeName>
    <alternativeName>
        <fullName evidence="23">Skeletal muscle ryanodine receptor</fullName>
    </alternativeName>
    <alternativeName>
        <fullName evidence="26">Skeletal muscle-type ryanodine receptor</fullName>
    </alternativeName>
    <alternativeName>
        <fullName evidence="24">Type 1 ryanodine receptor</fullName>
    </alternativeName>
</protein>
<dbReference type="GeneID" id="109108995"/>
<reference evidence="34 35" key="1">
    <citation type="submission" date="2025-04" db="UniProtKB">
        <authorList>
            <consortium name="RefSeq"/>
        </authorList>
    </citation>
    <scope>IDENTIFICATION</scope>
    <source>
        <tissue evidence="34 35">Muscle</tissue>
    </source>
</reference>
<feature type="transmembrane region" description="Helical" evidence="31">
    <location>
        <begin position="4852"/>
        <end position="4872"/>
    </location>
</feature>
<feature type="domain" description="B30.2/SPRY" evidence="32">
    <location>
        <begin position="595"/>
        <end position="805"/>
    </location>
</feature>
<evidence type="ECO:0000256" key="14">
    <source>
        <dbReference type="ARBA" id="ARBA00022840"/>
    </source>
</evidence>
<dbReference type="KEGG" id="ccar:109108995"/>
<evidence type="ECO:0000256" key="16">
    <source>
        <dbReference type="ARBA" id="ARBA00022951"/>
    </source>
</evidence>
<evidence type="ECO:0000256" key="30">
    <source>
        <dbReference type="SAM" id="MobiDB-lite"/>
    </source>
</evidence>
<evidence type="ECO:0000259" key="32">
    <source>
        <dbReference type="PROSITE" id="PS50188"/>
    </source>
</evidence>
<dbReference type="PROSITE" id="PS50919">
    <property type="entry name" value="MIR"/>
    <property type="match status" value="3"/>
</dbReference>
<keyword evidence="18" id="KW-0406">Ion transport</keyword>
<dbReference type="InterPro" id="IPR035761">
    <property type="entry name" value="SPRY1_RyR"/>
</dbReference>
<dbReference type="GO" id="GO:0046872">
    <property type="term" value="F:metal ion binding"/>
    <property type="evidence" value="ECO:0007669"/>
    <property type="project" value="UniProtKB-KW"/>
</dbReference>
<dbReference type="FunFam" id="2.60.120.920:FF:000019">
    <property type="entry name" value="Ryanodine receptor 1 (skeletal)"/>
    <property type="match status" value="1"/>
</dbReference>
<feature type="transmembrane region" description="Helical" evidence="31">
    <location>
        <begin position="4916"/>
        <end position="4934"/>
    </location>
</feature>
<feature type="compositionally biased region" description="Basic and acidic residues" evidence="30">
    <location>
        <begin position="4444"/>
        <end position="4460"/>
    </location>
</feature>
<evidence type="ECO:0000256" key="13">
    <source>
        <dbReference type="ARBA" id="ARBA00022837"/>
    </source>
</evidence>
<feature type="domain" description="MIR" evidence="33">
    <location>
        <begin position="104"/>
        <end position="159"/>
    </location>
</feature>
<keyword evidence="6" id="KW-0109">Calcium transport</keyword>
<evidence type="ECO:0000256" key="8">
    <source>
        <dbReference type="ARBA" id="ARBA00022692"/>
    </source>
</evidence>
<evidence type="ECO:0000256" key="12">
    <source>
        <dbReference type="ARBA" id="ARBA00022799"/>
    </source>
</evidence>
<gene>
    <name evidence="34 35" type="primary">LOC109108995</name>
</gene>
<keyword evidence="20" id="KW-0675">Receptor</keyword>
<feature type="transmembrane region" description="Helical" evidence="31">
    <location>
        <begin position="4614"/>
        <end position="4634"/>
    </location>
</feature>
<dbReference type="Proteomes" id="UP001155660">
    <property type="component" value="Chromosome A18"/>
</dbReference>
<dbReference type="Pfam" id="PF02815">
    <property type="entry name" value="MIR"/>
    <property type="match status" value="1"/>
</dbReference>
<feature type="compositionally biased region" description="Acidic residues" evidence="30">
    <location>
        <begin position="4562"/>
        <end position="4572"/>
    </location>
</feature>
<dbReference type="FunFam" id="2.80.10.50:FF:000009">
    <property type="entry name" value="Ryanodine receptor 1 (skeletal)"/>
    <property type="match status" value="1"/>
</dbReference>
<evidence type="ECO:0000256" key="25">
    <source>
        <dbReference type="ARBA" id="ARBA00032969"/>
    </source>
</evidence>
<dbReference type="GO" id="GO:0014808">
    <property type="term" value="P:release of sequestered calcium ion into cytosol by sarcoplasmic reticulum"/>
    <property type="evidence" value="ECO:0007669"/>
    <property type="project" value="TreeGrafter"/>
</dbReference>
<evidence type="ECO:0000256" key="20">
    <source>
        <dbReference type="ARBA" id="ARBA00023170"/>
    </source>
</evidence>
<accession>A0A9Q9Z2V9</accession>
<evidence type="ECO:0000256" key="4">
    <source>
        <dbReference type="ARBA" id="ARBA00022473"/>
    </source>
</evidence>
<dbReference type="CDD" id="cd12877">
    <property type="entry name" value="SPRY1_RyR"/>
    <property type="match status" value="1"/>
</dbReference>
<feature type="domain" description="MIR" evidence="33">
    <location>
        <begin position="219"/>
        <end position="274"/>
    </location>
</feature>
<evidence type="ECO:0000256" key="31">
    <source>
        <dbReference type="SAM" id="Phobius"/>
    </source>
</evidence>
<feature type="compositionally biased region" description="Basic and acidic residues" evidence="30">
    <location>
        <begin position="1332"/>
        <end position="1377"/>
    </location>
</feature>
<sequence length="5112" mass="580159">MAEGEGGDEEIQFLRTEDQVVLQCTATVLKEQIKLCLSCEGFGNRLCFLETTSNAQNVPPDLAICAFVLEQSLSVRALQEMLANTVDMNEAVDLDKWSSQGGGHRTLLYGHAILLRHYHSGMYLSCLTTSRSLTDKLAFDVGLQEDSTGEACWWTIHPASKQRSEGEKVRVGDDLILVSVSSERYLHLSYASGDLMVDASFMQTLWNMNPVCSGCELAEGYLTGGHVLRLFHGHMDECLAISTPDQGEEQRKIAQYEGGAVCSQARSLWRLEPLRIGWSGSHMKWGQAFRVRHITTGRYMCLDEEKGLMVLDPEKANTKLSAFCFRASKEKVEGAQKKRDVEGMGVPEIKYGESMCFMQHLSTGLWLTYAALDAKAARLGTMKRRAILHQEGHMDDALTCSRSQMEESQAARMIYSTTGLFTQFIKGLDSLSGKNKSPGPVSLPLDAVILSLQDLIHYFRPPEEELEHEEKQTKLRSLRNRQNLFQEEGMITIVLECIDRLNVYNTAAHFSEFAGEEAAESWKEIVNLLYELLASLIRGNRSNCALFCDNLDWLVSKLDRLEASSGILEVLYCVLIESPEVLNIIQENHIKSIISLLDKHGRNHKVLDVLRSLCVCNGVAVRSNQNLITENLLPGRDLLLQTNIVNYVSSVRPNIFLGTCEGSTQYKKWYYEVMVDYVEAFVTAQVSHLRVGWALTEGFSPYPGGGEGWGGNGVGDDLYSYGFDGLHLWSGHVSRQVASPNQHILAADDVVSCCLDLSVPSISFRINGHPVQGMFENFNLDGLLFPVISYSAGVKARFLLGGRHGDFKFLPPPGYSPCYEALLPKDRMRIEPVKEYKHDFNGVRNLLGPTQSLTHTSFTPCPVDTAQIVLPPHLERIREKLAENIHELWAVTRIEQGWTYGVFRDDNKLLHPCLVDFQSLPEPERNYNLQMSGETLKTLLALGCHVGMGDEKAEENLRKIKLPKTYVMSSMYKPHPLDLSHVKLTPNQNQLVEKLAENGHNVWARDRVRQGWTYSIVQDILNKRNPRLVPYNLLDERTKKTNRDSVNNAVRTLIGYGYNIEPPDQESSGHGVENTRKDKVRIFRAEKQYAVTSGKWYFEFEAVTIGEMRVGWARPNVRSDIELGSDELAYVFNGNRAQRWHIGNEPFGRQWQSGDVVGCMIDLTEMNIMFTLNGEMLISDSGSEMAFKDIEIGDGFIPVCTLGLSQVSRINLGQDVSSLRYFAICGLQEGFEPFAINMKRDITMWFSKSLPQFIPVPTDHNHIEVSRVDGTVDSAPCIKITHRTFGSQNANTDMLFFRLSMPVEFHLTFKVPAGTTPLTRTLTNPEEEVLEVDPHSDFEVLKKSASRKEQEEKEKEPSMPKDMPGIKENDKDTASEKGKKKGFLFKAKKAAMIAPPPPPPIMPRLFEDVVPDDRDDPEIILNTTTYYYSVRIFAGQEPSGVWVGWVTPDFHMYDLNFDLSKVRTVTVTVGDDKGNIHDSMRRSNCYMVWGGEFGSNTQQRFSQEDLVIGCLIDLATGLMNFTANGKEINTFYQVEPNTKLFPAVFVLPTSQNMLQLELGKLKNIMPLSAAMFRSERKNPVPQCPPRLDVEMLTPVIWSRMPNHFLNPKVGRVSERHGWMVECTEPLTMMALHIPEENRCIDILELSEQHDLLKFHYHTLMLYCAVCALGNNRVAHALCSHVDESQLFYAIENTYLPGPLRSGYYDLLISIHLESAKRNRLGTNREFIIPMTEETLSITLFPDAEAANDLPGVGLTTCLRPKLHFSPINFVGTDPDLYTLSPIIPLQELKTKALSMLTEAVFDGSQAMRDPVGGSVEFHFVPILKLISTLLIMGIFNNEDVKHILKMIDPNVFGKKEEAGETEELEEEAASKEEGEEVKEKEEAAEREEEAVDEGVGEEEEDEELKALKKEEGQEGEEVEKALEEEEGEKLDEEKAEEEQEAEEVGEEAKEEEEEAPEEGLLQMKLPESVKLQMCTLLQYFCDCELRHRVEAILAFSDKFVKQIQANQRERYKDLMRAFTMSAAETARRTREFRSPPQEQVFLLTNFKHSPEDEDCPVPEEVRETLQNFHNELLNHCGVYVEEEAEEEEVDASLRGRLLSLVEKIKTFRKKKEKEEPEPEEELKPSTLQELISHTMIHWAQESFIQNPELVRLMFSLLHRQYDALGELIRALPKAYAINAVSVQDTMDMLECLGQIRSLLIVQMGPEEERLMIQSIGNIMNNKLFYQHPNLMRALGMHETVMEVMVNVLGGGGDSKEIRFPQMVTSCCRFLCYFCRISRQNQRSMFDHLSYLLQNSGIGLGMRGSTPLDVAAASCIDNNELALALQEQDLDMVVTYLAGCGLRMCPMLLSKGYPDIGWNPAGGERYLDFLRFAVFVNGESVEENANVVVRLLIRRPECFGPALRGEGGAGLLAAIEEAIKISEDPARDGPTPKKDRRFMFGGEEQQEENRLHLGNAVMSFYSALIDLLGRCAPEMHLIQAGKGEALRIRAILRSLVPIEDLVGVISLPVQIPTFGKDDQIVEPKMSASFVPDHKASMVLFLDRVYGIDNQDFLLHVLEVGFLPDMRAAASLDTAAFSTTEMALALNRYLCSAVLPLLTKCAPLFAGTDHRAIMIDSMLHTIYRLSRGRALTKAQRDVIEDCLMSLVKYLRPSMLQHLLRRLVFDVPILNEYAKMPLKLLTNHYERCWKYYCLPNGWANFGVTSEEELHLSRKLFWGIFESLAHKKFDAELFKIAMPCICAIAGAIPPDYVDASYSSMTEKKASVDAEGNFDPKPVETTNTIIPERLDAFINKYAELTHDKWAFEKIQNNWTFGEVLDENSKTHPMLRPYKTFSEKDKEIYRWPIKESVKAMLAWEWTLEKAREGETEKIEVKATRKISQTAQATYDPSQGYSPQPVDLTGMALSRELQSMAEQLAENYHNTWGRKKKVELQAKGGGTHPLLVPYDTLTAKEKTRDREKAQDLLKFLQFNGYAVTRGLKDMEQEISSIEKRFAYGFLQKLLKWMEIAQEFIAHLEAVVSSGRVEKSPHEQEIKFFAKILLPLVNQYFKNHCLYFLSTPAKVLGSGGHASNKEKEMIASIFCKLASLVRHRVSLFGTDASAVVNCLHILSCSLDARTVMKSGPEIVKAGLRSFFESAADDIEKMVENLKLGKVSTKNQVKGVSQNISYTTTALLPVLTSLFDHIAQHQFGDDVMLDDLQISCYRIMCSIYSLGTVKTPHAENQRPALGECLAHLAAAMPVAFLEPHLNEFNSYSVYTTKTPRERTILGLPSQVQELCLDIPELDVLMKEIGDLAESGARYTEMPHVIEITLPMLCNYLPRWWERGPENFPEQEGCLCTDVTSEHLNQLLGSIMKIVVNNLGIDEASWMKRLAVFAQPIVSRAKPEMLKSHFIPTMEKLKKRCGKVVAEEDQLRMEGKAEMDSEQGTIRDEFAVLCRDLYALYPLLIRYVDNNRARWLTCPDPDAEDLFRMVGEVFIFWSKSHNFKREEQNFVVMNEINNMSFLTADSKSKMSKGGDGEGGGSDVERTKKKRRGDRYSVQTSLIVAALKKLLPIGLNMCSPADQELINLAKIRYSLKDTDEEVREFLQNNLHQQGKVEDPSMRWQMSLYKETSGKAEDADAPEKVVKRVQEVSAVLYHIELTEHSFKSKKMVWHKLLSKQRRRAVVACFRMTPLYNIPKHRASNMFLDGYKRNWIGNEGYSFEDKMIDDLSKALEQEEEEEEETESKPDPLHQLILHFSRTALTEKTKLEVDHLYMSYADIMAKSCHIGEEDEGGEEGGEEPSFEVRQTEMEKEMEKQRLLYQQSRLHDRGAAEMVLQMISACKGETGAMVSSTLKLGISILNGGNSDVQQRMLDYLKDKKDVGFFLSLQALMQTCSVLDLNAFERQNKAEGLGMVSEEGSTIKLEREEKVMADDEFTCDIFRFLQLLCEGHNNDFQNYLRTQTGSTTTINIIICTVDYLLRLQESISDFYWYYSGKDIIDEPGKRNFSKAMMVAKQVFNSLTEYIQGPCTGNQQSLAHSRLWDAVVGFLHVFAHMMMKLAQMHPDQGLLNGDHFWSRTHSEDSSQIGLLKELLDLQKDMVVMLLSLLEGNIVNGTIARQMVDMLVESSSNVEMILKFFDMFLKLKDIVASDAFRDYVTDPRGLISKKDFSKAMDSQKQYTPSEIQFLLSCSEADENEMINFEEFADRFQEPAKDIGFNIAVLLTNLSEHVPHDTRLKNFLEQAESVLNYFRPFLGRIEIMGASKRIERIYFEISEANRNQWEMPQVRESKRQFIFDVVNEGGESEKMELFVNFCEDTIFEMNIASQISEQEEEVIEDENEEDEEESSGGGNAEGEGEEGNGEAAPPESSSAFADFIKSVMNFMNLFTFRNLRRRYRKIRKMTIKDMIVGLVMFLYTVLFGILHFIYSICRGFFMLIWNTLFGGGLVEGAKKMTLTEILTNMPDPTQDEVHGDLPPEPGARKAQESGGAAEGEEGTGGGEEEAEEGEEDDGGRPGLGPHGGLGDMGETEPEEPPTPEGSPLLKRKLVSEEAEGEAVEEEKVEKEAPPEPEKADAENGEKAEKETEPEPEEKPDEEQEEKKAKAKAKKGKKKEEEGFELWNELEVQRIKFMNYLSRNFYNLRFLALFIAFALNFILLFYRVSDSPRGEEEEFEGSAMFEGSGIFEGSGVFEGSDVFEGSGIFEGSAGEAEGSGMEENGEEDEEEGFVYYFLEESTGYMQPAMAFFSILHTIISFLCIIGYNCLKVPLVIFKREKELARKLEFDGLYVTEQPEDDDIKGQWDRLVLNTPSFPNNYWDKFVKRKVLEKYGDIYGRERIAELLGMDLASLDVSAMTHEKKPQHDPSMFTWLTSIDMKYHLWKFGVVFTDNTFLYLVWYMVMSVLGHYNNFFFACHLLDIAMGVKTLRTILSSVTHNGKQLMMTVGLLAVVVYLYTVVAFNFFRKFYNMSEDEDEPDMKCDDMMTCYLFHMYVGVRAGGGIGDEIEDPAGDEYELYRVVFDITFFFFVIVILLAIIQGLIIDAFGELRDQQEQVREDMETKCFICGIGSDYFDSTPHGFETHTMEEHNLANYMFFLMYLINKDETEHTGQESYVWKMYQERCWDFFPAGDCFRKQYEDQLG</sequence>
<evidence type="ECO:0000256" key="24">
    <source>
        <dbReference type="ARBA" id="ARBA00032832"/>
    </source>
</evidence>
<evidence type="ECO:0000256" key="7">
    <source>
        <dbReference type="ARBA" id="ARBA00022673"/>
    </source>
</evidence>
<keyword evidence="5" id="KW-0597">Phosphoprotein</keyword>
<dbReference type="Pfam" id="PF01365">
    <property type="entry name" value="RYDR_ITPR"/>
    <property type="match status" value="2"/>
</dbReference>
<keyword evidence="3" id="KW-0813">Transport</keyword>
<dbReference type="Pfam" id="PF21119">
    <property type="entry name" value="RYDR_Jsol"/>
    <property type="match status" value="1"/>
</dbReference>
<dbReference type="GO" id="GO:0005219">
    <property type="term" value="F:ryanodine-sensitive calcium-release channel activity"/>
    <property type="evidence" value="ECO:0007669"/>
    <property type="project" value="InterPro"/>
</dbReference>
<evidence type="ECO:0000256" key="9">
    <source>
        <dbReference type="ARBA" id="ARBA00022723"/>
    </source>
</evidence>
<dbReference type="InterPro" id="IPR009460">
    <property type="entry name" value="Ryanrecept_TM4-6"/>
</dbReference>
<evidence type="ECO:0000256" key="15">
    <source>
        <dbReference type="ARBA" id="ARBA00022860"/>
    </source>
</evidence>
<evidence type="ECO:0000313" key="34">
    <source>
        <dbReference type="RefSeq" id="XP_042631021.1"/>
    </source>
</evidence>
<dbReference type="SMART" id="SM00472">
    <property type="entry name" value="MIR"/>
    <property type="match status" value="4"/>
</dbReference>
<dbReference type="InterPro" id="IPR035764">
    <property type="entry name" value="SPRY2_RyR"/>
</dbReference>
<feature type="transmembrane region" description="Helical" evidence="31">
    <location>
        <begin position="4993"/>
        <end position="5016"/>
    </location>
</feature>
<dbReference type="PANTHER" id="PTHR46399">
    <property type="entry name" value="B30.2/SPRY DOMAIN-CONTAINING PROTEIN"/>
    <property type="match status" value="1"/>
</dbReference>
<keyword evidence="8 31" id="KW-0812">Transmembrane</keyword>
<dbReference type="GO" id="GO:0005524">
    <property type="term" value="F:ATP binding"/>
    <property type="evidence" value="ECO:0007669"/>
    <property type="project" value="UniProtKB-KW"/>
</dbReference>
<feature type="region of interest" description="Disordered" evidence="30">
    <location>
        <begin position="3505"/>
        <end position="3530"/>
    </location>
</feature>
<dbReference type="Pfam" id="PF00520">
    <property type="entry name" value="Ion_trans"/>
    <property type="match status" value="1"/>
</dbReference>
<feature type="region of interest" description="Disordered" evidence="30">
    <location>
        <begin position="1332"/>
        <end position="1378"/>
    </location>
</feature>
<evidence type="ECO:0000259" key="33">
    <source>
        <dbReference type="PROSITE" id="PS50919"/>
    </source>
</evidence>
<evidence type="ECO:0000256" key="1">
    <source>
        <dbReference type="ARBA" id="ARBA00004326"/>
    </source>
</evidence>
<dbReference type="OrthoDB" id="258495at2759"/>
<dbReference type="InterPro" id="IPR000699">
    <property type="entry name" value="RIH_dom"/>
</dbReference>
<evidence type="ECO:0000256" key="6">
    <source>
        <dbReference type="ARBA" id="ARBA00022568"/>
    </source>
</evidence>
<dbReference type="InterPro" id="IPR048581">
    <property type="entry name" value="RYDR_Jsol"/>
</dbReference>
<evidence type="ECO:0000256" key="3">
    <source>
        <dbReference type="ARBA" id="ARBA00022448"/>
    </source>
</evidence>
<feature type="compositionally biased region" description="Acidic residues" evidence="30">
    <location>
        <begin position="1884"/>
        <end position="1903"/>
    </location>
</feature>
<feature type="compositionally biased region" description="Gly residues" evidence="30">
    <location>
        <begin position="4489"/>
        <end position="4500"/>
    </location>
</feature>
<evidence type="ECO:0000256" key="23">
    <source>
        <dbReference type="ARBA" id="ARBA00031197"/>
    </source>
</evidence>